<dbReference type="EMBL" id="KZ303849">
    <property type="protein sequence ID" value="PHZ12526.1"/>
    <property type="molecule type" value="Genomic_DNA"/>
</dbReference>
<name>A0A2G4SVW2_RHIZD</name>
<feature type="transmembrane region" description="Helical" evidence="8">
    <location>
        <begin position="144"/>
        <end position="167"/>
    </location>
</feature>
<comment type="subcellular location">
    <subcellularLocation>
        <location evidence="1">Membrane</location>
        <topology evidence="1">Multi-pass membrane protein</topology>
    </subcellularLocation>
</comment>
<dbReference type="GeneID" id="35445486"/>
<evidence type="ECO:0000256" key="6">
    <source>
        <dbReference type="ARBA" id="ARBA00023136"/>
    </source>
</evidence>
<comment type="similarity">
    <text evidence="2 7">Belongs to the major facilitator superfamily. Sugar transporter (TC 2.A.1.1) family.</text>
</comment>
<dbReference type="GO" id="GO:0016020">
    <property type="term" value="C:membrane"/>
    <property type="evidence" value="ECO:0007669"/>
    <property type="project" value="UniProtKB-SubCell"/>
</dbReference>
<dbReference type="InterPro" id="IPR036259">
    <property type="entry name" value="MFS_trans_sf"/>
</dbReference>
<reference evidence="10 11" key="1">
    <citation type="journal article" date="2016" name="Proc. Natl. Acad. Sci. U.S.A.">
        <title>Lipid metabolic changes in an early divergent fungus govern the establishment of a mutualistic symbiosis with endobacteria.</title>
        <authorList>
            <person name="Lastovetsky O.A."/>
            <person name="Gaspar M.L."/>
            <person name="Mondo S.J."/>
            <person name="LaButti K.M."/>
            <person name="Sandor L."/>
            <person name="Grigoriev I.V."/>
            <person name="Henry S.A."/>
            <person name="Pawlowska T.E."/>
        </authorList>
    </citation>
    <scope>NUCLEOTIDE SEQUENCE [LARGE SCALE GENOMIC DNA]</scope>
    <source>
        <strain evidence="10 11">ATCC 52813</strain>
    </source>
</reference>
<feature type="transmembrane region" description="Helical" evidence="8">
    <location>
        <begin position="12"/>
        <end position="30"/>
    </location>
</feature>
<dbReference type="PROSITE" id="PS00217">
    <property type="entry name" value="SUGAR_TRANSPORT_2"/>
    <property type="match status" value="1"/>
</dbReference>
<evidence type="ECO:0000256" key="2">
    <source>
        <dbReference type="ARBA" id="ARBA00010992"/>
    </source>
</evidence>
<feature type="transmembrane region" description="Helical" evidence="8">
    <location>
        <begin position="327"/>
        <end position="346"/>
    </location>
</feature>
<evidence type="ECO:0000256" key="8">
    <source>
        <dbReference type="SAM" id="Phobius"/>
    </source>
</evidence>
<dbReference type="PRINTS" id="PR00171">
    <property type="entry name" value="SUGRTRNSPORT"/>
</dbReference>
<evidence type="ECO:0000256" key="7">
    <source>
        <dbReference type="RuleBase" id="RU003346"/>
    </source>
</evidence>
<dbReference type="GO" id="GO:0005351">
    <property type="term" value="F:carbohydrate:proton symporter activity"/>
    <property type="evidence" value="ECO:0007669"/>
    <property type="project" value="TreeGrafter"/>
</dbReference>
<feature type="transmembrane region" description="Helical" evidence="8">
    <location>
        <begin position="299"/>
        <end position="320"/>
    </location>
</feature>
<sequence>SISKMKLLKGSALLYSVACFASLGQFLFGYDQGVMSGILVNNRWLELFGNPNSTIQGLIIAIFELGAWFTSYPTSWFMDRFGRRWTILIGAAIFIVGGSVQTGSSNLAGILLGRLIAGFGIGFLSTVLPVYTAELSRAHNRGKVTVLGMSINMFGYMSSAFIDYGFSFVESDWSFRGPLLLQVVFALILAVGTLALPESPRYLLSKQKDDLALETLSDMYGKPADNPQVLQEYEEIKTTLELEAKLGEPTWGEMFTLYTRRSFIAIAVQALGQLSGINIVTYYAPKMYEAVLGPGNRTILFAGFTALVYFCGALIAAVLVDRVGRRPLFMSGSFFMIIWLVLMAVFNKIDLGMTSAILVIVFTMIYVGTFGITWACVDWLYPAEIFPFRTRAKGMSLAVSSNWLSNFAVGLWTPPLLDRIGWATYIFYAAWNVVALFVVYMWFVETKGKSLEEIDAIFEDGAGDVPPELAINSEKKEVSDENKV</sequence>
<evidence type="ECO:0000256" key="4">
    <source>
        <dbReference type="ARBA" id="ARBA00022692"/>
    </source>
</evidence>
<proteinExistence type="inferred from homology"/>
<organism evidence="10 11">
    <name type="scientific">Rhizopus microsporus ATCC 52813</name>
    <dbReference type="NCBI Taxonomy" id="1340429"/>
    <lineage>
        <taxon>Eukaryota</taxon>
        <taxon>Fungi</taxon>
        <taxon>Fungi incertae sedis</taxon>
        <taxon>Mucoromycota</taxon>
        <taxon>Mucoromycotina</taxon>
        <taxon>Mucoromycetes</taxon>
        <taxon>Mucorales</taxon>
        <taxon>Mucorineae</taxon>
        <taxon>Rhizopodaceae</taxon>
        <taxon>Rhizopus</taxon>
    </lineage>
</organism>
<dbReference type="Pfam" id="PF00083">
    <property type="entry name" value="Sugar_tr"/>
    <property type="match status" value="1"/>
</dbReference>
<evidence type="ECO:0000256" key="5">
    <source>
        <dbReference type="ARBA" id="ARBA00022989"/>
    </source>
</evidence>
<feature type="transmembrane region" description="Helical" evidence="8">
    <location>
        <begin position="263"/>
        <end position="284"/>
    </location>
</feature>
<dbReference type="AlphaFoldDB" id="A0A2G4SVW2"/>
<keyword evidence="4 8" id="KW-0812">Transmembrane</keyword>
<evidence type="ECO:0000313" key="10">
    <source>
        <dbReference type="EMBL" id="PHZ12526.1"/>
    </source>
</evidence>
<dbReference type="PROSITE" id="PS50850">
    <property type="entry name" value="MFS"/>
    <property type="match status" value="1"/>
</dbReference>
<dbReference type="InterPro" id="IPR005828">
    <property type="entry name" value="MFS_sugar_transport-like"/>
</dbReference>
<keyword evidence="6 8" id="KW-0472">Membrane</keyword>
<evidence type="ECO:0000313" key="11">
    <source>
        <dbReference type="Proteomes" id="UP000242254"/>
    </source>
</evidence>
<dbReference type="InterPro" id="IPR003663">
    <property type="entry name" value="Sugar/inositol_transpt"/>
</dbReference>
<evidence type="ECO:0000259" key="9">
    <source>
        <dbReference type="PROSITE" id="PS50850"/>
    </source>
</evidence>
<dbReference type="PROSITE" id="PS00216">
    <property type="entry name" value="SUGAR_TRANSPORT_1"/>
    <property type="match status" value="2"/>
</dbReference>
<dbReference type="SUPFAM" id="SSF103473">
    <property type="entry name" value="MFS general substrate transporter"/>
    <property type="match status" value="1"/>
</dbReference>
<dbReference type="FunFam" id="1.20.1250.20:FF:000134">
    <property type="entry name" value="MFS sugar transporter protein"/>
    <property type="match status" value="1"/>
</dbReference>
<dbReference type="NCBIfam" id="TIGR00879">
    <property type="entry name" value="SP"/>
    <property type="match status" value="1"/>
</dbReference>
<gene>
    <name evidence="10" type="ORF">RHIMIDRAFT_306439</name>
</gene>
<keyword evidence="3 7" id="KW-0813">Transport</keyword>
<dbReference type="PANTHER" id="PTHR48022:SF73">
    <property type="entry name" value="METABOLITE TRANSPORT PROTEIN YDL199C-RELATED"/>
    <property type="match status" value="1"/>
</dbReference>
<feature type="non-terminal residue" evidence="10">
    <location>
        <position position="1"/>
    </location>
</feature>
<feature type="transmembrane region" description="Helical" evidence="8">
    <location>
        <begin position="110"/>
        <end position="132"/>
    </location>
</feature>
<feature type="transmembrane region" description="Helical" evidence="8">
    <location>
        <begin position="85"/>
        <end position="104"/>
    </location>
</feature>
<dbReference type="PANTHER" id="PTHR48022">
    <property type="entry name" value="PLASTIDIC GLUCOSE TRANSPORTER 4"/>
    <property type="match status" value="1"/>
</dbReference>
<feature type="transmembrane region" description="Helical" evidence="8">
    <location>
        <begin position="394"/>
        <end position="413"/>
    </location>
</feature>
<keyword evidence="5 8" id="KW-1133">Transmembrane helix</keyword>
<dbReference type="RefSeq" id="XP_023466234.1">
    <property type="nucleotide sequence ID" value="XM_023614497.1"/>
</dbReference>
<evidence type="ECO:0000256" key="3">
    <source>
        <dbReference type="ARBA" id="ARBA00022448"/>
    </source>
</evidence>
<dbReference type="InterPro" id="IPR020846">
    <property type="entry name" value="MFS_dom"/>
</dbReference>
<feature type="domain" description="Major facilitator superfamily (MFS) profile" evidence="9">
    <location>
        <begin position="17"/>
        <end position="447"/>
    </location>
</feature>
<feature type="transmembrane region" description="Helical" evidence="8">
    <location>
        <begin position="425"/>
        <end position="444"/>
    </location>
</feature>
<dbReference type="InterPro" id="IPR005829">
    <property type="entry name" value="Sugar_transporter_CS"/>
</dbReference>
<dbReference type="STRING" id="1340429.A0A2G4SVW2"/>
<dbReference type="Gene3D" id="1.20.1250.20">
    <property type="entry name" value="MFS general substrate transporter like domains"/>
    <property type="match status" value="1"/>
</dbReference>
<feature type="transmembrane region" description="Helical" evidence="8">
    <location>
        <begin position="358"/>
        <end position="382"/>
    </location>
</feature>
<protein>
    <submittedName>
        <fullName evidence="10">General substrate transporter</fullName>
    </submittedName>
</protein>
<dbReference type="Proteomes" id="UP000242254">
    <property type="component" value="Unassembled WGS sequence"/>
</dbReference>
<feature type="transmembrane region" description="Helical" evidence="8">
    <location>
        <begin position="54"/>
        <end position="73"/>
    </location>
</feature>
<accession>A0A2G4SVW2</accession>
<keyword evidence="11" id="KW-1185">Reference proteome</keyword>
<dbReference type="InterPro" id="IPR050360">
    <property type="entry name" value="MFS_Sugar_Transporters"/>
</dbReference>
<evidence type="ECO:0000256" key="1">
    <source>
        <dbReference type="ARBA" id="ARBA00004141"/>
    </source>
</evidence>
<feature type="transmembrane region" description="Helical" evidence="8">
    <location>
        <begin position="179"/>
        <end position="196"/>
    </location>
</feature>